<dbReference type="PANTHER" id="PTHR11579">
    <property type="entry name" value="PROTEIN-L-ISOASPARTATE O-METHYLTRANSFERASE"/>
    <property type="match status" value="1"/>
</dbReference>
<dbReference type="SUPFAM" id="SSF53335">
    <property type="entry name" value="S-adenosyl-L-methionine-dependent methyltransferases"/>
    <property type="match status" value="1"/>
</dbReference>
<evidence type="ECO:0000256" key="4">
    <source>
        <dbReference type="ARBA" id="ARBA00013346"/>
    </source>
</evidence>
<keyword evidence="6" id="KW-0489">Methyltransferase</keyword>
<evidence type="ECO:0000256" key="9">
    <source>
        <dbReference type="ARBA" id="ARBA00030757"/>
    </source>
</evidence>
<accession>A0ABP8DPX9</accession>
<keyword evidence="7" id="KW-0808">Transferase</keyword>
<keyword evidence="13" id="KW-1185">Reference proteome</keyword>
<evidence type="ECO:0000313" key="12">
    <source>
        <dbReference type="EMBL" id="GAA4261180.1"/>
    </source>
</evidence>
<name>A0ABP8DPX9_9ACTN</name>
<comment type="similarity">
    <text evidence="2">Belongs to the methyltransferase superfamily. L-isoaspartyl/D-aspartyl protein methyltransferase family.</text>
</comment>
<dbReference type="NCBIfam" id="TIGR04364">
    <property type="entry name" value="methyltran_FxLD"/>
    <property type="match status" value="1"/>
</dbReference>
<organism evidence="12 13">
    <name type="scientific">Dactylosporangium darangshiense</name>
    <dbReference type="NCBI Taxonomy" id="579108"/>
    <lineage>
        <taxon>Bacteria</taxon>
        <taxon>Bacillati</taxon>
        <taxon>Actinomycetota</taxon>
        <taxon>Actinomycetes</taxon>
        <taxon>Micromonosporales</taxon>
        <taxon>Micromonosporaceae</taxon>
        <taxon>Dactylosporangium</taxon>
    </lineage>
</organism>
<evidence type="ECO:0000256" key="1">
    <source>
        <dbReference type="ARBA" id="ARBA00004496"/>
    </source>
</evidence>
<keyword evidence="5" id="KW-0963">Cytoplasm</keyword>
<evidence type="ECO:0000256" key="8">
    <source>
        <dbReference type="ARBA" id="ARBA00022691"/>
    </source>
</evidence>
<comment type="subcellular location">
    <subcellularLocation>
        <location evidence="1">Cytoplasm</location>
    </subcellularLocation>
</comment>
<dbReference type="RefSeq" id="WP_345138087.1">
    <property type="nucleotide sequence ID" value="NZ_BAABAT010000044.1"/>
</dbReference>
<evidence type="ECO:0000313" key="13">
    <source>
        <dbReference type="Proteomes" id="UP001500620"/>
    </source>
</evidence>
<dbReference type="Pfam" id="PF01135">
    <property type="entry name" value="PCMT"/>
    <property type="match status" value="1"/>
</dbReference>
<dbReference type="Gene3D" id="3.40.50.150">
    <property type="entry name" value="Vaccinia Virus protein VP39"/>
    <property type="match status" value="1"/>
</dbReference>
<dbReference type="EC" id="2.1.1.77" evidence="3"/>
<evidence type="ECO:0000256" key="6">
    <source>
        <dbReference type="ARBA" id="ARBA00022603"/>
    </source>
</evidence>
<protein>
    <recommendedName>
        <fullName evidence="4">Protein-L-isoaspartate O-methyltransferase</fullName>
        <ecNumber evidence="3">2.1.1.77</ecNumber>
    </recommendedName>
    <alternativeName>
        <fullName evidence="11">L-isoaspartyl protein carboxyl methyltransferase</fullName>
    </alternativeName>
    <alternativeName>
        <fullName evidence="9">Protein L-isoaspartyl methyltransferase</fullName>
    </alternativeName>
    <alternativeName>
        <fullName evidence="10">Protein-beta-aspartate methyltransferase</fullName>
    </alternativeName>
</protein>
<dbReference type="PANTHER" id="PTHR11579:SF0">
    <property type="entry name" value="PROTEIN-L-ISOASPARTATE(D-ASPARTATE) O-METHYLTRANSFERASE"/>
    <property type="match status" value="1"/>
</dbReference>
<sequence length="401" mass="43613">MTAASDEQTDASADELRNALADRLRAHNIIRTPAVEKAIRRTARHLFLPGVPLADAYADHPVAASQPWFVATMLEQLAVEPGHRVKEVGVGTGYNAALIAAIAGPTGRVVTIDIDADLVDSARQHLAAAGVDHVEVILGDGALGHRAGGPYDRIISTVGAYDIPTPWFDQLATGGRLVVPLRLRGSSSRVIAFERRDDRWASVDSQLGVFMPLRGIGDDARRIVSLTPEPDITLQTHQDQTVDAPALAGVLDSTPHQVWTGVVLSGEVSYEWMELWLCLRLDNALMRMNVSPDAAARGQVAPMFAWGSMATTRGADLIYLTTRPASSDPDGLKLYEVGVIAHGPTSDSLAHQTNDEIQTWNRDYRTRSVRFELPDTPETADPTTGRFVLDRPHHPITVIWD</sequence>
<dbReference type="Proteomes" id="UP001500620">
    <property type="component" value="Unassembled WGS sequence"/>
</dbReference>
<evidence type="ECO:0000256" key="7">
    <source>
        <dbReference type="ARBA" id="ARBA00022679"/>
    </source>
</evidence>
<reference evidence="13" key="1">
    <citation type="journal article" date="2019" name="Int. J. Syst. Evol. Microbiol.">
        <title>The Global Catalogue of Microorganisms (GCM) 10K type strain sequencing project: providing services to taxonomists for standard genome sequencing and annotation.</title>
        <authorList>
            <consortium name="The Broad Institute Genomics Platform"/>
            <consortium name="The Broad Institute Genome Sequencing Center for Infectious Disease"/>
            <person name="Wu L."/>
            <person name="Ma J."/>
        </authorList>
    </citation>
    <scope>NUCLEOTIDE SEQUENCE [LARGE SCALE GENOMIC DNA]</scope>
    <source>
        <strain evidence="13">JCM 17441</strain>
    </source>
</reference>
<dbReference type="CDD" id="cd02440">
    <property type="entry name" value="AdoMet_MTases"/>
    <property type="match status" value="1"/>
</dbReference>
<dbReference type="InterPro" id="IPR027573">
    <property type="entry name" value="Methyltran_FxLD"/>
</dbReference>
<gene>
    <name evidence="12" type="ORF">GCM10022255_092820</name>
</gene>
<dbReference type="EMBL" id="BAABAT010000044">
    <property type="protein sequence ID" value="GAA4261180.1"/>
    <property type="molecule type" value="Genomic_DNA"/>
</dbReference>
<keyword evidence="8" id="KW-0949">S-adenosyl-L-methionine</keyword>
<dbReference type="InterPro" id="IPR029063">
    <property type="entry name" value="SAM-dependent_MTases_sf"/>
</dbReference>
<comment type="caution">
    <text evidence="12">The sequence shown here is derived from an EMBL/GenBank/DDBJ whole genome shotgun (WGS) entry which is preliminary data.</text>
</comment>
<evidence type="ECO:0000256" key="11">
    <source>
        <dbReference type="ARBA" id="ARBA00031350"/>
    </source>
</evidence>
<evidence type="ECO:0000256" key="2">
    <source>
        <dbReference type="ARBA" id="ARBA00005369"/>
    </source>
</evidence>
<proteinExistence type="inferred from homology"/>
<evidence type="ECO:0000256" key="3">
    <source>
        <dbReference type="ARBA" id="ARBA00011890"/>
    </source>
</evidence>
<dbReference type="InterPro" id="IPR000682">
    <property type="entry name" value="PCMT"/>
</dbReference>
<evidence type="ECO:0000256" key="5">
    <source>
        <dbReference type="ARBA" id="ARBA00022490"/>
    </source>
</evidence>
<evidence type="ECO:0000256" key="10">
    <source>
        <dbReference type="ARBA" id="ARBA00031323"/>
    </source>
</evidence>